<feature type="chain" id="PRO_5037173679" description="Calcineurin-like phosphoesterase" evidence="2">
    <location>
        <begin position="29"/>
        <end position="901"/>
    </location>
</feature>
<dbReference type="AlphaFoldDB" id="A0A927MT63"/>
<dbReference type="Gene3D" id="2.160.20.110">
    <property type="match status" value="1"/>
</dbReference>
<comment type="caution">
    <text evidence="5">The sequence shown here is derived from an EMBL/GenBank/DDBJ whole genome shotgun (WGS) entry which is preliminary data.</text>
</comment>
<dbReference type="Proteomes" id="UP000638648">
    <property type="component" value="Unassembled WGS sequence"/>
</dbReference>
<evidence type="ECO:0000313" key="6">
    <source>
        <dbReference type="Proteomes" id="UP000638648"/>
    </source>
</evidence>
<protein>
    <recommendedName>
        <fullName evidence="7">Calcineurin-like phosphoesterase</fullName>
    </recommendedName>
</protein>
<dbReference type="GO" id="GO:0046872">
    <property type="term" value="F:metal ion binding"/>
    <property type="evidence" value="ECO:0007669"/>
    <property type="project" value="InterPro"/>
</dbReference>
<dbReference type="InterPro" id="IPR004843">
    <property type="entry name" value="Calcineurin-like_PHP"/>
</dbReference>
<name>A0A927MT63_9ACTN</name>
<dbReference type="InterPro" id="IPR015914">
    <property type="entry name" value="PAPs_N"/>
</dbReference>
<dbReference type="Gene3D" id="2.60.40.380">
    <property type="entry name" value="Purple acid phosphatase-like, N-terminal"/>
    <property type="match status" value="1"/>
</dbReference>
<dbReference type="GO" id="GO:0003993">
    <property type="term" value="F:acid phosphatase activity"/>
    <property type="evidence" value="ECO:0007669"/>
    <property type="project" value="InterPro"/>
</dbReference>
<evidence type="ECO:0000256" key="1">
    <source>
        <dbReference type="ARBA" id="ARBA00022729"/>
    </source>
</evidence>
<organism evidence="5 6">
    <name type="scientific">Actinopolymorpha pittospori</name>
    <dbReference type="NCBI Taxonomy" id="648752"/>
    <lineage>
        <taxon>Bacteria</taxon>
        <taxon>Bacillati</taxon>
        <taxon>Actinomycetota</taxon>
        <taxon>Actinomycetes</taxon>
        <taxon>Propionibacteriales</taxon>
        <taxon>Actinopolymorphaceae</taxon>
        <taxon>Actinopolymorpha</taxon>
    </lineage>
</organism>
<evidence type="ECO:0008006" key="7">
    <source>
        <dbReference type="Google" id="ProtNLM"/>
    </source>
</evidence>
<dbReference type="InterPro" id="IPR029052">
    <property type="entry name" value="Metallo-depent_PP-like"/>
</dbReference>
<reference evidence="5" key="1">
    <citation type="submission" date="2020-10" db="EMBL/GenBank/DDBJ databases">
        <title>Sequencing the genomes of 1000 actinobacteria strains.</title>
        <authorList>
            <person name="Klenk H.-P."/>
        </authorList>
    </citation>
    <scope>NUCLEOTIDE SEQUENCE</scope>
    <source>
        <strain evidence="5">DSM 45354</strain>
    </source>
</reference>
<feature type="signal peptide" evidence="2">
    <location>
        <begin position="1"/>
        <end position="28"/>
    </location>
</feature>
<keyword evidence="1 2" id="KW-0732">Signal</keyword>
<dbReference type="SUPFAM" id="SSF56300">
    <property type="entry name" value="Metallo-dependent phosphatases"/>
    <property type="match status" value="1"/>
</dbReference>
<dbReference type="EMBL" id="JADBEM010000001">
    <property type="protein sequence ID" value="MBE1606456.1"/>
    <property type="molecule type" value="Genomic_DNA"/>
</dbReference>
<dbReference type="RefSeq" id="WP_192750579.1">
    <property type="nucleotide sequence ID" value="NZ_BAABJL010000147.1"/>
</dbReference>
<proteinExistence type="predicted"/>
<dbReference type="Pfam" id="PF00149">
    <property type="entry name" value="Metallophos"/>
    <property type="match status" value="1"/>
</dbReference>
<sequence length="901" mass="98282">MRVRGRRLLVAIWMAVVLAGVVAPTAFAGPTLAEPDDERPVLVDGVYEISTPEQLLFLSHNYGSDDAPRTGYYKLTADIDMAGITDYQPFGRFYGTFDGAYHSISNLLIDRPGVGTVGFLTHLGDSNVQAVIKNTAFRNIDVRGGQTTGAVAGMLWGTIENVYTTGSVVASDHSVGGLAGRIPEDTSGTIPEPDPAEAAVPTIRNSYSLAHVQEVGEADSQGGLVGRALNPRTVIENSFAAGPIDGYNRVGGLVGDLRAGVLRNSVAANPIVSGESSVNSAYGRVLPEGSAENVLAWAGMVAPSFNGEPVTEAELQSETTYESLGWDFETDWELQSATVDGAEVSYPALRGLGHQPYPFDFTSFSSPVEFTIAATKTTDSALTVDVSDVTNEGAPARATEVAIVQSEAMPGDAGLNWQPVGPQVFDGLEPATKYTFWAKVRLDTGEESGWRFAPLYTKYALSDDPAPAHVSATITEDPAHTVTINWETLDIDLDHSAVQIARAGKSQGNGKGNDKLTFDTVRGTNHVQEVHMSANEGVLDGIRNFHNVHVDKLKPDTEYVYRVGDLEANAWSPLGSFRTAVAGNQDFSFLYYTDPQVQDDNAAFTRNMRTAEEEHGQELAFTLAAGDLTEKGYAEGQMDTFYGGAQAGLFERTFLTVQGNHDRDELLNPHFNLPDTVFENVWSFDYGDAHFAVLNSDHYSPEELAAQAEWLRRDMARTKKTWRIVTFHKAMYAATDHVDDADIDAMRQYWAPVFEQLGIDLVINGHDHSFSRGFVKGGQDATPAATMSDGREVFTDAMAPLYIVNGTAGSSKWYKRIQYDASSLHNVAPDYSFIDKSDTTYDTVLQEQSYSIVRVTSDGELTIDTYFMKYDRNNPDGFETEPYLYDSIELADSHDHGRRPS</sequence>
<accession>A0A927MT63</accession>
<feature type="domain" description="Purple acid phosphatase N-terminal" evidence="4">
    <location>
        <begin position="467"/>
        <end position="579"/>
    </location>
</feature>
<feature type="domain" description="Calcineurin-like phosphoesterase" evidence="3">
    <location>
        <begin position="618"/>
        <end position="769"/>
    </location>
</feature>
<dbReference type="PANTHER" id="PTHR22953">
    <property type="entry name" value="ACID PHOSPHATASE RELATED"/>
    <property type="match status" value="1"/>
</dbReference>
<dbReference type="Gene3D" id="3.60.21.10">
    <property type="match status" value="1"/>
</dbReference>
<gene>
    <name evidence="5" type="ORF">HEB94_003304</name>
</gene>
<evidence type="ECO:0000259" key="4">
    <source>
        <dbReference type="Pfam" id="PF16656"/>
    </source>
</evidence>
<evidence type="ECO:0000259" key="3">
    <source>
        <dbReference type="Pfam" id="PF00149"/>
    </source>
</evidence>
<dbReference type="InterPro" id="IPR039331">
    <property type="entry name" value="PAPs-like"/>
</dbReference>
<evidence type="ECO:0000313" key="5">
    <source>
        <dbReference type="EMBL" id="MBE1606456.1"/>
    </source>
</evidence>
<keyword evidence="6" id="KW-1185">Reference proteome</keyword>
<dbReference type="SUPFAM" id="SSF49363">
    <property type="entry name" value="Purple acid phosphatase, N-terminal domain"/>
    <property type="match status" value="1"/>
</dbReference>
<evidence type="ECO:0000256" key="2">
    <source>
        <dbReference type="SAM" id="SignalP"/>
    </source>
</evidence>
<dbReference type="PANTHER" id="PTHR22953:SF153">
    <property type="entry name" value="PURPLE ACID PHOSPHATASE"/>
    <property type="match status" value="1"/>
</dbReference>
<dbReference type="InterPro" id="IPR008963">
    <property type="entry name" value="Purple_acid_Pase-like_N"/>
</dbReference>
<dbReference type="Pfam" id="PF16656">
    <property type="entry name" value="Pur_ac_phosph_N"/>
    <property type="match status" value="1"/>
</dbReference>